<dbReference type="AlphaFoldDB" id="A0A7U7J3F2"/>
<gene>
    <name evidence="3" type="ORF">BN874_340044</name>
</gene>
<dbReference type="OrthoDB" id="9815944at2"/>
<dbReference type="PANTHER" id="PTHR43581:SF2">
    <property type="entry name" value="EXCINUCLEASE ATPASE SUBUNIT"/>
    <property type="match status" value="1"/>
</dbReference>
<evidence type="ECO:0000313" key="3">
    <source>
        <dbReference type="EMBL" id="CDH46084.1"/>
    </source>
</evidence>
<dbReference type="EMBL" id="CBTK010000248">
    <property type="protein sequence ID" value="CDH46084.1"/>
    <property type="molecule type" value="Genomic_DNA"/>
</dbReference>
<dbReference type="SUPFAM" id="SSF52540">
    <property type="entry name" value="P-loop containing nucleoside triphosphate hydrolases"/>
    <property type="match status" value="1"/>
</dbReference>
<dbReference type="InterPro" id="IPR038729">
    <property type="entry name" value="Rad50/SbcC_AAA"/>
</dbReference>
<keyword evidence="4" id="KW-1185">Reference proteome</keyword>
<reference evidence="3 4" key="1">
    <citation type="journal article" date="2014" name="ISME J.">
        <title>Candidatus Competibacter-lineage genomes retrieved from metagenomes reveal functional metabolic diversity.</title>
        <authorList>
            <person name="McIlroy S.J."/>
            <person name="Albertsen M."/>
            <person name="Andresen E.K."/>
            <person name="Saunders A.M."/>
            <person name="Kristiansen R."/>
            <person name="Stokholm-Bjerregaard M."/>
            <person name="Nielsen K.L."/>
            <person name="Nielsen P.H."/>
        </authorList>
    </citation>
    <scope>NUCLEOTIDE SEQUENCE [LARGE SCALE GENOMIC DNA]</scope>
    <source>
        <strain evidence="3 4">Run_B_J11</strain>
    </source>
</reference>
<dbReference type="Proteomes" id="UP000019184">
    <property type="component" value="Unassembled WGS sequence"/>
</dbReference>
<proteinExistence type="predicted"/>
<feature type="domain" description="ATPase AAA-type core" evidence="1">
    <location>
        <begin position="210"/>
        <end position="348"/>
    </location>
</feature>
<dbReference type="Pfam" id="PF13476">
    <property type="entry name" value="AAA_23"/>
    <property type="match status" value="1"/>
</dbReference>
<feature type="domain" description="Rad50/SbcC-type AAA" evidence="2">
    <location>
        <begin position="9"/>
        <end position="172"/>
    </location>
</feature>
<dbReference type="InterPro" id="IPR051396">
    <property type="entry name" value="Bact_Antivir_Def_Nuclease"/>
</dbReference>
<accession>A0A7U7J3F2</accession>
<dbReference type="Pfam" id="PF13304">
    <property type="entry name" value="AAA_21"/>
    <property type="match status" value="1"/>
</dbReference>
<dbReference type="GO" id="GO:0016887">
    <property type="term" value="F:ATP hydrolysis activity"/>
    <property type="evidence" value="ECO:0007669"/>
    <property type="project" value="InterPro"/>
</dbReference>
<sequence>MPHRTWIKRLELKNYRCFAHLTIDFDERLTVLIAHNGAGKTTVLDALAVALGTFVGSFYTGKRTGINSEDVRLRMTQIELREMEPQFPVVINARGEVNSESIEWARWLNTPKSGTTIKEAKPLTAIGERMQYAVTQKQSVVLPLVAYYGTGRLWNQKKKTEKKVFESEFYSRTVGYQDCLDPASSYKFFEDWLRYTAQADFDWRHQQRERLGNNHAETDTPYTPLIAAVRQAVDECLMTTTGWRNLRYSFTHQTVVMEHPESGVLEVNQLSDGVRNMIALVADIAYRMARLNSDFGRNAAKQTPGLILIDEVDMHLHPEWQQVVLQDLTFAFPQIQFVVTTHSPQVISTVKREHVRVLSENQEGDAIAAIPPARTYGRSNADVMQSVMGVSPEPEIHESKDLRNYLAVVEQGDWRTEEIQALRSKLTDALGNDHPLLRRAELIMRRREALGQ</sequence>
<comment type="caution">
    <text evidence="3">The sequence shown here is derived from an EMBL/GenBank/DDBJ whole genome shotgun (WGS) entry which is preliminary data.</text>
</comment>
<dbReference type="GO" id="GO:0006302">
    <property type="term" value="P:double-strand break repair"/>
    <property type="evidence" value="ECO:0007669"/>
    <property type="project" value="InterPro"/>
</dbReference>
<dbReference type="PANTHER" id="PTHR43581">
    <property type="entry name" value="ATP/GTP PHOSPHATASE"/>
    <property type="match status" value="1"/>
</dbReference>
<dbReference type="Gene3D" id="3.40.50.300">
    <property type="entry name" value="P-loop containing nucleotide triphosphate hydrolases"/>
    <property type="match status" value="1"/>
</dbReference>
<evidence type="ECO:0000313" key="4">
    <source>
        <dbReference type="Proteomes" id="UP000019184"/>
    </source>
</evidence>
<evidence type="ECO:0000259" key="2">
    <source>
        <dbReference type="Pfam" id="PF13476"/>
    </source>
</evidence>
<dbReference type="GO" id="GO:0005524">
    <property type="term" value="F:ATP binding"/>
    <property type="evidence" value="ECO:0007669"/>
    <property type="project" value="InterPro"/>
</dbReference>
<name>A0A7U7J3F2_9GAMM</name>
<dbReference type="InterPro" id="IPR003959">
    <property type="entry name" value="ATPase_AAA_core"/>
</dbReference>
<evidence type="ECO:0000259" key="1">
    <source>
        <dbReference type="Pfam" id="PF13304"/>
    </source>
</evidence>
<dbReference type="RefSeq" id="WP_034434517.1">
    <property type="nucleotide sequence ID" value="NZ_CBTK010000248.1"/>
</dbReference>
<protein>
    <submittedName>
        <fullName evidence="3">ATP binding protein</fullName>
    </submittedName>
</protein>
<dbReference type="InterPro" id="IPR027417">
    <property type="entry name" value="P-loop_NTPase"/>
</dbReference>
<organism evidence="3 4">
    <name type="scientific">Candidatus Contendobacter odensis Run_B_J11</name>
    <dbReference type="NCBI Taxonomy" id="1400861"/>
    <lineage>
        <taxon>Bacteria</taxon>
        <taxon>Pseudomonadati</taxon>
        <taxon>Pseudomonadota</taxon>
        <taxon>Gammaproteobacteria</taxon>
        <taxon>Candidatus Competibacteraceae</taxon>
        <taxon>Candidatus Contendibacter</taxon>
    </lineage>
</organism>